<evidence type="ECO:0000256" key="1">
    <source>
        <dbReference type="SAM" id="Phobius"/>
    </source>
</evidence>
<reference evidence="2" key="1">
    <citation type="submission" date="2020-12" db="EMBL/GenBank/DDBJ databases">
        <title>M. sibirica DSM 26468T genome.</title>
        <authorList>
            <person name="Thieme N."/>
            <person name="Rettenmaier R."/>
            <person name="Zverlov V."/>
            <person name="Liebl W."/>
        </authorList>
    </citation>
    <scope>NUCLEOTIDE SEQUENCE</scope>
    <source>
        <strain evidence="2">DSM 26468</strain>
    </source>
</reference>
<protein>
    <submittedName>
        <fullName evidence="2">Uncharacterized protein</fullName>
    </submittedName>
</protein>
<dbReference type="RefSeq" id="WP_197660203.1">
    <property type="nucleotide sequence ID" value="NZ_JAEAGR010000003.1"/>
</dbReference>
<feature type="transmembrane region" description="Helical" evidence="1">
    <location>
        <begin position="36"/>
        <end position="63"/>
    </location>
</feature>
<keyword evidence="1" id="KW-0812">Transmembrane</keyword>
<dbReference type="Proteomes" id="UP000623269">
    <property type="component" value="Unassembled WGS sequence"/>
</dbReference>
<keyword evidence="1" id="KW-1133">Transmembrane helix</keyword>
<dbReference type="InterPro" id="IPR031616">
    <property type="entry name" value="BsrE-like"/>
</dbReference>
<proteinExistence type="predicted"/>
<keyword evidence="1" id="KW-0472">Membrane</keyword>
<feature type="transmembrane region" description="Helical" evidence="1">
    <location>
        <begin position="6"/>
        <end position="24"/>
    </location>
</feature>
<evidence type="ECO:0000313" key="3">
    <source>
        <dbReference type="Proteomes" id="UP000623269"/>
    </source>
</evidence>
<evidence type="ECO:0000313" key="2">
    <source>
        <dbReference type="EMBL" id="MBH1939975.1"/>
    </source>
</evidence>
<keyword evidence="3" id="KW-1185">Reference proteome</keyword>
<dbReference type="Pfam" id="PF16935">
    <property type="entry name" value="Hol_Tox"/>
    <property type="match status" value="1"/>
</dbReference>
<sequence length="79" mass="8954">MSTYEAMSLMIAFGILFIKLIAYLDRHNKRNRRNKCFFWFAGALVPIQASLIYVSLLTLLTFANSQKITAPVLTGRAVI</sequence>
<gene>
    <name evidence="2" type="ORF">I5677_03575</name>
</gene>
<accession>A0A8J7H1G0</accession>
<dbReference type="AlphaFoldDB" id="A0A8J7H1G0"/>
<dbReference type="EMBL" id="JAEAGR010000003">
    <property type="protein sequence ID" value="MBH1939975.1"/>
    <property type="molecule type" value="Genomic_DNA"/>
</dbReference>
<organism evidence="2 3">
    <name type="scientific">Mobilitalea sibirica</name>
    <dbReference type="NCBI Taxonomy" id="1462919"/>
    <lineage>
        <taxon>Bacteria</taxon>
        <taxon>Bacillati</taxon>
        <taxon>Bacillota</taxon>
        <taxon>Clostridia</taxon>
        <taxon>Lachnospirales</taxon>
        <taxon>Lachnospiraceae</taxon>
        <taxon>Mobilitalea</taxon>
    </lineage>
</organism>
<comment type="caution">
    <text evidence="2">The sequence shown here is derived from an EMBL/GenBank/DDBJ whole genome shotgun (WGS) entry which is preliminary data.</text>
</comment>
<name>A0A8J7H1G0_9FIRM</name>